<accession>A0A931HED7</accession>
<dbReference type="PANTHER" id="PTHR11709:SF394">
    <property type="entry name" value="FI03373P-RELATED"/>
    <property type="match status" value="1"/>
</dbReference>
<dbReference type="InterPro" id="IPR033138">
    <property type="entry name" value="Cu_oxidase_CS"/>
</dbReference>
<name>A0A931HED7_9SPHN</name>
<dbReference type="EMBL" id="JADZGI010000001">
    <property type="protein sequence ID" value="MBH0113841.1"/>
    <property type="molecule type" value="Genomic_DNA"/>
</dbReference>
<evidence type="ECO:0000259" key="6">
    <source>
        <dbReference type="Pfam" id="PF07731"/>
    </source>
</evidence>
<feature type="domain" description="Plastocyanin-like" evidence="7">
    <location>
        <begin position="73"/>
        <end position="176"/>
    </location>
</feature>
<protein>
    <submittedName>
        <fullName evidence="8">Copper resistance system multicopper oxidase</fullName>
    </submittedName>
</protein>
<dbReference type="InterPro" id="IPR001117">
    <property type="entry name" value="Cu-oxidase_2nd"/>
</dbReference>
<dbReference type="AlphaFoldDB" id="A0A931HED7"/>
<dbReference type="Proteomes" id="UP000617634">
    <property type="component" value="Unassembled WGS sequence"/>
</dbReference>
<dbReference type="Pfam" id="PF07732">
    <property type="entry name" value="Cu-oxidase_3"/>
    <property type="match status" value="1"/>
</dbReference>
<dbReference type="PROSITE" id="PS00080">
    <property type="entry name" value="MULTICOPPER_OXIDASE2"/>
    <property type="match status" value="1"/>
</dbReference>
<evidence type="ECO:0000313" key="9">
    <source>
        <dbReference type="Proteomes" id="UP000617634"/>
    </source>
</evidence>
<dbReference type="InterPro" id="IPR034279">
    <property type="entry name" value="CuRO_3_CopA"/>
</dbReference>
<dbReference type="CDD" id="cd13896">
    <property type="entry name" value="CuRO_3_CopA"/>
    <property type="match status" value="1"/>
</dbReference>
<keyword evidence="9" id="KW-1185">Reference proteome</keyword>
<dbReference type="InterPro" id="IPR002355">
    <property type="entry name" value="Cu_oxidase_Cu_BS"/>
</dbReference>
<keyword evidence="1" id="KW-0479">Metal-binding</keyword>
<keyword evidence="2" id="KW-0560">Oxidoreductase</keyword>
<dbReference type="InterPro" id="IPR008972">
    <property type="entry name" value="Cupredoxin"/>
</dbReference>
<evidence type="ECO:0000256" key="2">
    <source>
        <dbReference type="ARBA" id="ARBA00023002"/>
    </source>
</evidence>
<dbReference type="CDD" id="cd13874">
    <property type="entry name" value="CuRO_2_CopA"/>
    <property type="match status" value="1"/>
</dbReference>
<evidence type="ECO:0000259" key="5">
    <source>
        <dbReference type="Pfam" id="PF00394"/>
    </source>
</evidence>
<dbReference type="PROSITE" id="PS00079">
    <property type="entry name" value="MULTICOPPER_OXIDASE1"/>
    <property type="match status" value="2"/>
</dbReference>
<dbReference type="InterPro" id="IPR006311">
    <property type="entry name" value="TAT_signal"/>
</dbReference>
<evidence type="ECO:0000256" key="3">
    <source>
        <dbReference type="ARBA" id="ARBA00023008"/>
    </source>
</evidence>
<gene>
    <name evidence="8" type="ORF">I5E68_12885</name>
</gene>
<proteinExistence type="predicted"/>
<sequence length="614" mass="66990">MISHAMNRRALLGAVASTGSAAAICTLFPDWARAQTMHHHPSGAAPGSAPDTTSALQGEDIKLSIARTPFSLGKRTAMATTVNGSLPGPLIRLREGQDVRLHITNGLDVDTSIHWHGLLLPFEMDGVPGVTFPGIRPGETFTYRFPVRQSGTYWYHSHSGGQEGTGLMGPLVIDPADGERIAADREMVIVLSDWSFTAPMEILRKLKIAPDYYNFRQQTWFEAPSGKPMALPDKLKWGRMRMSPADIADVTGATYSYLVNGHAPEAPWSGLFHPGERVRLRVINASAMTLFNLRIPGLPLTVIAADGSDVKPVETDEVQIGVAETYDFLVTPGDRAYTLVAESIDRSGMACATLAPRPGMRAPLPPLRKPPLLTMKDMGMGDMGSMNGMGAMDGMDHSMHHGAGEAEAKAEAKSMDHAGSMRMRDPDNAPGVTLTPGVDMIAPMPVDRTGDRGLGLDDVDHRVLVYTDLEAPGPRRDMAPPTREIEVHLTGNMERYMWSFDGQRFSEIVEPIRLSHNERVRFKLVNLTMMTHPIHLHGFLFDLVNGKGDRQPRKHTVNVLPGGFVAFDVTADAPGDWAFHCHLLLHMMSGMFNVVTVRPLEDEPGRDNAAGDVA</sequence>
<dbReference type="InterPro" id="IPR006376">
    <property type="entry name" value="Cu-R_CopA"/>
</dbReference>
<dbReference type="InterPro" id="IPR011706">
    <property type="entry name" value="Cu-oxidase_C"/>
</dbReference>
<evidence type="ECO:0000259" key="7">
    <source>
        <dbReference type="Pfam" id="PF07732"/>
    </source>
</evidence>
<dbReference type="SUPFAM" id="SSF49503">
    <property type="entry name" value="Cupredoxins"/>
    <property type="match status" value="3"/>
</dbReference>
<dbReference type="Pfam" id="PF00394">
    <property type="entry name" value="Cu-oxidase"/>
    <property type="match status" value="1"/>
</dbReference>
<feature type="chain" id="PRO_5038002534" evidence="4">
    <location>
        <begin position="23"/>
        <end position="614"/>
    </location>
</feature>
<dbReference type="NCBIfam" id="TIGR01480">
    <property type="entry name" value="copper_res_A"/>
    <property type="match status" value="1"/>
</dbReference>
<organism evidence="8 9">
    <name type="scientific">Novosphingobium aureum</name>
    <dbReference type="NCBI Taxonomy" id="2792964"/>
    <lineage>
        <taxon>Bacteria</taxon>
        <taxon>Pseudomonadati</taxon>
        <taxon>Pseudomonadota</taxon>
        <taxon>Alphaproteobacteria</taxon>
        <taxon>Sphingomonadales</taxon>
        <taxon>Sphingomonadaceae</taxon>
        <taxon>Novosphingobium</taxon>
    </lineage>
</organism>
<dbReference type="GO" id="GO:0042597">
    <property type="term" value="C:periplasmic space"/>
    <property type="evidence" value="ECO:0007669"/>
    <property type="project" value="InterPro"/>
</dbReference>
<dbReference type="GO" id="GO:0016491">
    <property type="term" value="F:oxidoreductase activity"/>
    <property type="evidence" value="ECO:0007669"/>
    <property type="project" value="UniProtKB-KW"/>
</dbReference>
<dbReference type="RefSeq" id="WP_197164258.1">
    <property type="nucleotide sequence ID" value="NZ_JADZGI010000001.1"/>
</dbReference>
<keyword evidence="4" id="KW-0732">Signal</keyword>
<dbReference type="InterPro" id="IPR034282">
    <property type="entry name" value="CuRO_2_CopA"/>
</dbReference>
<keyword evidence="3" id="KW-0186">Copper</keyword>
<dbReference type="CDD" id="cd13848">
    <property type="entry name" value="CuRO_1_CopA"/>
    <property type="match status" value="1"/>
</dbReference>
<evidence type="ECO:0000313" key="8">
    <source>
        <dbReference type="EMBL" id="MBH0113841.1"/>
    </source>
</evidence>
<feature type="domain" description="Plastocyanin-like" evidence="5">
    <location>
        <begin position="248"/>
        <end position="342"/>
    </location>
</feature>
<dbReference type="PROSITE" id="PS51318">
    <property type="entry name" value="TAT"/>
    <property type="match status" value="1"/>
</dbReference>
<dbReference type="InterPro" id="IPR011707">
    <property type="entry name" value="Cu-oxidase-like_N"/>
</dbReference>
<comment type="caution">
    <text evidence="8">The sequence shown here is derived from an EMBL/GenBank/DDBJ whole genome shotgun (WGS) entry which is preliminary data.</text>
</comment>
<reference evidence="8" key="1">
    <citation type="submission" date="2020-11" db="EMBL/GenBank/DDBJ databases">
        <title>Novosphingobium aureum sp. nov., a marine bacterium isolated from sediment of a salt flat.</title>
        <authorList>
            <person name="Yoo Y."/>
            <person name="Kim J.-J."/>
        </authorList>
    </citation>
    <scope>NUCLEOTIDE SEQUENCE</scope>
    <source>
        <strain evidence="8">YJ-S2-02</strain>
    </source>
</reference>
<dbReference type="Gene3D" id="2.60.40.420">
    <property type="entry name" value="Cupredoxins - blue copper proteins"/>
    <property type="match status" value="3"/>
</dbReference>
<dbReference type="PANTHER" id="PTHR11709">
    <property type="entry name" value="MULTI-COPPER OXIDASE"/>
    <property type="match status" value="1"/>
</dbReference>
<dbReference type="GO" id="GO:0005507">
    <property type="term" value="F:copper ion binding"/>
    <property type="evidence" value="ECO:0007669"/>
    <property type="project" value="InterPro"/>
</dbReference>
<dbReference type="InterPro" id="IPR034284">
    <property type="entry name" value="CuRO_1_CopA"/>
</dbReference>
<dbReference type="InterPro" id="IPR045087">
    <property type="entry name" value="Cu-oxidase_fam"/>
</dbReference>
<feature type="domain" description="Plastocyanin-like" evidence="6">
    <location>
        <begin position="480"/>
        <end position="599"/>
    </location>
</feature>
<feature type="signal peptide" evidence="4">
    <location>
        <begin position="1"/>
        <end position="22"/>
    </location>
</feature>
<evidence type="ECO:0000256" key="4">
    <source>
        <dbReference type="SAM" id="SignalP"/>
    </source>
</evidence>
<evidence type="ECO:0000256" key="1">
    <source>
        <dbReference type="ARBA" id="ARBA00022723"/>
    </source>
</evidence>
<dbReference type="Pfam" id="PF07731">
    <property type="entry name" value="Cu-oxidase_2"/>
    <property type="match status" value="1"/>
</dbReference>